<keyword evidence="6 12" id="KW-0378">Hydrolase</keyword>
<dbReference type="GO" id="GO:0006164">
    <property type="term" value="P:purine nucleotide biosynthetic process"/>
    <property type="evidence" value="ECO:0007669"/>
    <property type="project" value="UniProtKB-KW"/>
</dbReference>
<comment type="caution">
    <text evidence="15">The sequence shown here is derived from an EMBL/GenBank/DDBJ whole genome shotgun (WGS) entry which is preliminary data.</text>
</comment>
<dbReference type="GO" id="GO:0005829">
    <property type="term" value="C:cytosol"/>
    <property type="evidence" value="ECO:0007669"/>
    <property type="project" value="TreeGrafter"/>
</dbReference>
<dbReference type="GO" id="GO:0004488">
    <property type="term" value="F:methylenetetrahydrofolate dehydrogenase (NADP+) activity"/>
    <property type="evidence" value="ECO:0007669"/>
    <property type="project" value="UniProtKB-UniRule"/>
</dbReference>
<evidence type="ECO:0000259" key="14">
    <source>
        <dbReference type="Pfam" id="PF02882"/>
    </source>
</evidence>
<dbReference type="InterPro" id="IPR020631">
    <property type="entry name" value="THF_DH/CycHdrlase_NAD-bd_dom"/>
</dbReference>
<dbReference type="EC" id="3.5.4.9" evidence="12"/>
<evidence type="ECO:0000256" key="4">
    <source>
        <dbReference type="ARBA" id="ARBA00022605"/>
    </source>
</evidence>
<comment type="function">
    <text evidence="12">Catalyzes the oxidation of 5,10-methylenetetrahydrofolate to 5,10-methenyltetrahydrofolate and then the hydrolysis of 5,10-methenyltetrahydrofolate to 10-formyltetrahydrofolate.</text>
</comment>
<comment type="similarity">
    <text evidence="12">Belongs to the tetrahydrofolate dehydrogenase/cyclohydrolase family.</text>
</comment>
<evidence type="ECO:0000259" key="13">
    <source>
        <dbReference type="Pfam" id="PF00763"/>
    </source>
</evidence>
<dbReference type="InterPro" id="IPR036291">
    <property type="entry name" value="NAD(P)-bd_dom_sf"/>
</dbReference>
<dbReference type="Gene3D" id="3.40.50.720">
    <property type="entry name" value="NAD(P)-binding Rossmann-like Domain"/>
    <property type="match status" value="1"/>
</dbReference>
<feature type="binding site" evidence="12">
    <location>
        <position position="231"/>
    </location>
    <ligand>
        <name>NADP(+)</name>
        <dbReference type="ChEBI" id="CHEBI:58349"/>
    </ligand>
</feature>
<name>A0A1U7M538_TISCR</name>
<evidence type="ECO:0000256" key="6">
    <source>
        <dbReference type="ARBA" id="ARBA00022801"/>
    </source>
</evidence>
<dbReference type="GO" id="GO:0009086">
    <property type="term" value="P:methionine biosynthetic process"/>
    <property type="evidence" value="ECO:0007669"/>
    <property type="project" value="UniProtKB-KW"/>
</dbReference>
<dbReference type="Gene3D" id="3.40.50.10860">
    <property type="entry name" value="Leucine Dehydrogenase, chain A, domain 1"/>
    <property type="match status" value="1"/>
</dbReference>
<dbReference type="SUPFAM" id="SSF53223">
    <property type="entry name" value="Aminoacid dehydrogenase-like, N-terminal domain"/>
    <property type="match status" value="1"/>
</dbReference>
<keyword evidence="4 12" id="KW-0028">Amino-acid biosynthesis</keyword>
<dbReference type="InterPro" id="IPR020630">
    <property type="entry name" value="THF_DH/CycHdrlase_cat_dom"/>
</dbReference>
<keyword evidence="3 12" id="KW-0554">One-carbon metabolism</keyword>
<dbReference type="RefSeq" id="WP_075726854.1">
    <property type="nucleotide sequence ID" value="NZ_LTDM01000028.1"/>
</dbReference>
<dbReference type="InterPro" id="IPR000672">
    <property type="entry name" value="THF_DH/CycHdrlase"/>
</dbReference>
<feature type="domain" description="Tetrahydrofolate dehydrogenase/cyclohydrolase NAD(P)-binding" evidence="14">
    <location>
        <begin position="139"/>
        <end position="280"/>
    </location>
</feature>
<dbReference type="Proteomes" id="UP000186112">
    <property type="component" value="Unassembled WGS sequence"/>
</dbReference>
<dbReference type="OrthoDB" id="9803580at2"/>
<proteinExistence type="inferred from homology"/>
<organism evidence="15 16">
    <name type="scientific">Tissierella creatinophila DSM 6911</name>
    <dbReference type="NCBI Taxonomy" id="1123403"/>
    <lineage>
        <taxon>Bacteria</taxon>
        <taxon>Bacillati</taxon>
        <taxon>Bacillota</taxon>
        <taxon>Tissierellia</taxon>
        <taxon>Tissierellales</taxon>
        <taxon>Tissierellaceae</taxon>
        <taxon>Tissierella</taxon>
    </lineage>
</organism>
<dbReference type="PANTHER" id="PTHR48099:SF5">
    <property type="entry name" value="C-1-TETRAHYDROFOLATE SYNTHASE, CYTOPLASMIC"/>
    <property type="match status" value="1"/>
</dbReference>
<comment type="pathway">
    <text evidence="1 12">One-carbon metabolism; tetrahydrofolate interconversion.</text>
</comment>
<dbReference type="FunFam" id="3.40.50.10860:FF:000005">
    <property type="entry name" value="C-1-tetrahydrofolate synthase, cytoplasmic, putative"/>
    <property type="match status" value="1"/>
</dbReference>
<keyword evidence="16" id="KW-1185">Reference proteome</keyword>
<accession>A0A1U7M538</accession>
<dbReference type="Pfam" id="PF00763">
    <property type="entry name" value="THF_DHG_CYH"/>
    <property type="match status" value="1"/>
</dbReference>
<dbReference type="InterPro" id="IPR046346">
    <property type="entry name" value="Aminoacid_DH-like_N_sf"/>
</dbReference>
<dbReference type="GO" id="GO:0035999">
    <property type="term" value="P:tetrahydrofolate interconversion"/>
    <property type="evidence" value="ECO:0007669"/>
    <property type="project" value="UniProtKB-UniRule"/>
</dbReference>
<sequence>MAEILRGKVVADKIKEKMVERIKKLNDKGIEPTLAIVRLGEDPSDISYEKGIIKSAEKLGIKTVIKEEEVSLKTEELVNIIEELNNDDKISGILVFRPLPKGIDEEVISKTISPEKDVDCMNPLNLAKIFEGDMSGFAPGTPKAAIEILINNNIDLEGKNVVVINRSLVVGKPLAMMLLEKNATVTICHSRTKDLDKITKDADIVMTALGRAKFLDEKYFNKDSIIIDIGVSMDEDGKMSGDVDFENVEDKVAKITPVPRGVGSVTNTVLLDNVVKGCEKRA</sequence>
<comment type="catalytic activity">
    <reaction evidence="12">
        <text>(6R)-5,10-methenyltetrahydrofolate + H2O = (6R)-10-formyltetrahydrofolate + H(+)</text>
        <dbReference type="Rhea" id="RHEA:23700"/>
        <dbReference type="ChEBI" id="CHEBI:15377"/>
        <dbReference type="ChEBI" id="CHEBI:15378"/>
        <dbReference type="ChEBI" id="CHEBI:57455"/>
        <dbReference type="ChEBI" id="CHEBI:195366"/>
        <dbReference type="EC" id="3.5.4.9"/>
    </reaction>
</comment>
<dbReference type="CDD" id="cd01080">
    <property type="entry name" value="NAD_bind_m-THF_DH_Cyclohyd"/>
    <property type="match status" value="1"/>
</dbReference>
<keyword evidence="7 12" id="KW-0521">NADP</keyword>
<keyword evidence="8 12" id="KW-0560">Oxidoreductase</keyword>
<keyword evidence="10 12" id="KW-0486">Methionine biosynthesis</keyword>
<comment type="subunit">
    <text evidence="2 12">Homodimer.</text>
</comment>
<evidence type="ECO:0000256" key="5">
    <source>
        <dbReference type="ARBA" id="ARBA00022755"/>
    </source>
</evidence>
<keyword evidence="11 12" id="KW-0511">Multifunctional enzyme</keyword>
<evidence type="ECO:0000256" key="10">
    <source>
        <dbReference type="ARBA" id="ARBA00023167"/>
    </source>
</evidence>
<evidence type="ECO:0000313" key="16">
    <source>
        <dbReference type="Proteomes" id="UP000186112"/>
    </source>
</evidence>
<evidence type="ECO:0000256" key="2">
    <source>
        <dbReference type="ARBA" id="ARBA00011738"/>
    </source>
</evidence>
<feature type="domain" description="Tetrahydrofolate dehydrogenase/cyclohydrolase catalytic" evidence="13">
    <location>
        <begin position="5"/>
        <end position="119"/>
    </location>
</feature>
<protein>
    <recommendedName>
        <fullName evidence="12">Bifunctional protein FolD</fullName>
    </recommendedName>
    <domain>
        <recommendedName>
            <fullName evidence="12">Methylenetetrahydrofolate dehydrogenase</fullName>
            <ecNumber evidence="12">1.5.1.5</ecNumber>
        </recommendedName>
    </domain>
    <domain>
        <recommendedName>
            <fullName evidence="12">Methenyltetrahydrofolate cyclohydrolase</fullName>
            <ecNumber evidence="12">3.5.4.9</ecNumber>
        </recommendedName>
    </domain>
</protein>
<evidence type="ECO:0000256" key="7">
    <source>
        <dbReference type="ARBA" id="ARBA00022857"/>
    </source>
</evidence>
<dbReference type="GO" id="GO:0000105">
    <property type="term" value="P:L-histidine biosynthetic process"/>
    <property type="evidence" value="ECO:0007669"/>
    <property type="project" value="UniProtKB-KW"/>
</dbReference>
<dbReference type="AlphaFoldDB" id="A0A1U7M538"/>
<comment type="catalytic activity">
    <reaction evidence="12">
        <text>(6R)-5,10-methylene-5,6,7,8-tetrahydrofolate + NADP(+) = (6R)-5,10-methenyltetrahydrofolate + NADPH</text>
        <dbReference type="Rhea" id="RHEA:22812"/>
        <dbReference type="ChEBI" id="CHEBI:15636"/>
        <dbReference type="ChEBI" id="CHEBI:57455"/>
        <dbReference type="ChEBI" id="CHEBI:57783"/>
        <dbReference type="ChEBI" id="CHEBI:58349"/>
        <dbReference type="EC" id="1.5.1.5"/>
    </reaction>
</comment>
<keyword evidence="5 12" id="KW-0658">Purine biosynthesis</keyword>
<comment type="caution">
    <text evidence="12">Lacks conserved residue(s) required for the propagation of feature annotation.</text>
</comment>
<evidence type="ECO:0000313" key="15">
    <source>
        <dbReference type="EMBL" id="OLS02432.1"/>
    </source>
</evidence>
<gene>
    <name evidence="12 15" type="primary">folD</name>
    <name evidence="15" type="ORF">TICRE_15840</name>
</gene>
<dbReference type="UniPathway" id="UPA00193"/>
<evidence type="ECO:0000256" key="8">
    <source>
        <dbReference type="ARBA" id="ARBA00023002"/>
    </source>
</evidence>
<dbReference type="EC" id="1.5.1.5" evidence="12"/>
<evidence type="ECO:0000256" key="12">
    <source>
        <dbReference type="HAMAP-Rule" id="MF_01576"/>
    </source>
</evidence>
<evidence type="ECO:0000256" key="11">
    <source>
        <dbReference type="ARBA" id="ARBA00023268"/>
    </source>
</evidence>
<dbReference type="SUPFAM" id="SSF51735">
    <property type="entry name" value="NAD(P)-binding Rossmann-fold domains"/>
    <property type="match status" value="1"/>
</dbReference>
<evidence type="ECO:0000256" key="1">
    <source>
        <dbReference type="ARBA" id="ARBA00004777"/>
    </source>
</evidence>
<dbReference type="HAMAP" id="MF_01576">
    <property type="entry name" value="THF_DHG_CYH"/>
    <property type="match status" value="1"/>
</dbReference>
<keyword evidence="9 12" id="KW-0368">Histidine biosynthesis</keyword>
<evidence type="ECO:0000256" key="9">
    <source>
        <dbReference type="ARBA" id="ARBA00023102"/>
    </source>
</evidence>
<evidence type="ECO:0000256" key="3">
    <source>
        <dbReference type="ARBA" id="ARBA00022563"/>
    </source>
</evidence>
<dbReference type="Pfam" id="PF02882">
    <property type="entry name" value="THF_DHG_CYH_C"/>
    <property type="match status" value="1"/>
</dbReference>
<reference evidence="15 16" key="1">
    <citation type="submission" date="2016-02" db="EMBL/GenBank/DDBJ databases">
        <title>Genome sequence of Tissierella creatinophila DSM 6911.</title>
        <authorList>
            <person name="Poehlein A."/>
            <person name="Daniel R."/>
        </authorList>
    </citation>
    <scope>NUCLEOTIDE SEQUENCE [LARGE SCALE GENOMIC DNA]</scope>
    <source>
        <strain evidence="15 16">DSM 6911</strain>
    </source>
</reference>
<dbReference type="PRINTS" id="PR00085">
    <property type="entry name" value="THFDHDRGNASE"/>
</dbReference>
<dbReference type="EMBL" id="LTDM01000028">
    <property type="protein sequence ID" value="OLS02432.1"/>
    <property type="molecule type" value="Genomic_DNA"/>
</dbReference>
<dbReference type="FunFam" id="3.40.50.720:FF:000094">
    <property type="entry name" value="Bifunctional protein FolD"/>
    <property type="match status" value="1"/>
</dbReference>
<dbReference type="PANTHER" id="PTHR48099">
    <property type="entry name" value="C-1-TETRAHYDROFOLATE SYNTHASE, CYTOPLASMIC-RELATED"/>
    <property type="match status" value="1"/>
</dbReference>
<dbReference type="GO" id="GO:0004477">
    <property type="term" value="F:methenyltetrahydrofolate cyclohydrolase activity"/>
    <property type="evidence" value="ECO:0007669"/>
    <property type="project" value="UniProtKB-UniRule"/>
</dbReference>
<feature type="binding site" evidence="12">
    <location>
        <begin position="165"/>
        <end position="167"/>
    </location>
    <ligand>
        <name>NADP(+)</name>
        <dbReference type="ChEBI" id="CHEBI:58349"/>
    </ligand>
</feature>